<dbReference type="PATRIC" id="fig|1117108.3.peg.716"/>
<dbReference type="InterPro" id="IPR012338">
    <property type="entry name" value="Beta-lactam/transpept-like"/>
</dbReference>
<evidence type="ECO:0000313" key="3">
    <source>
        <dbReference type="Proteomes" id="UP000015344"/>
    </source>
</evidence>
<dbReference type="Pfam" id="PF00144">
    <property type="entry name" value="Beta-lactamase"/>
    <property type="match status" value="1"/>
</dbReference>
<accession>S9SVD3</accession>
<dbReference type="Gene3D" id="3.40.710.10">
    <property type="entry name" value="DD-peptidase/beta-lactamase superfamily"/>
    <property type="match status" value="1"/>
</dbReference>
<organism evidence="2 3">
    <name type="scientific">Paenibacillus alvei TS-15</name>
    <dbReference type="NCBI Taxonomy" id="1117108"/>
    <lineage>
        <taxon>Bacteria</taxon>
        <taxon>Bacillati</taxon>
        <taxon>Bacillota</taxon>
        <taxon>Bacilli</taxon>
        <taxon>Bacillales</taxon>
        <taxon>Paenibacillaceae</taxon>
        <taxon>Paenibacillus</taxon>
    </lineage>
</organism>
<dbReference type="InterPro" id="IPR001466">
    <property type="entry name" value="Beta-lactam-related"/>
</dbReference>
<dbReference type="AlphaFoldDB" id="S9SVD3"/>
<evidence type="ECO:0000313" key="2">
    <source>
        <dbReference type="EMBL" id="EPY08599.1"/>
    </source>
</evidence>
<feature type="domain" description="Beta-lactamase-related" evidence="1">
    <location>
        <begin position="8"/>
        <end position="103"/>
    </location>
</feature>
<dbReference type="SUPFAM" id="SSF56601">
    <property type="entry name" value="beta-lactamase/transpeptidase-like"/>
    <property type="match status" value="1"/>
</dbReference>
<proteinExistence type="predicted"/>
<dbReference type="RefSeq" id="WP_021258249.1">
    <property type="nucleotide sequence ID" value="NZ_ATMT01000012.1"/>
</dbReference>
<dbReference type="PANTHER" id="PTHR46825">
    <property type="entry name" value="D-ALANYL-D-ALANINE-CARBOXYPEPTIDASE/ENDOPEPTIDASE AMPH"/>
    <property type="match status" value="1"/>
</dbReference>
<sequence length="125" mass="14281">MHNSAAFAAGDIISTVEDLERFDRALRNHVLLSKESSDLMNMAHAKKFPSQYGYGWYTQDVMGRKAVGHPGGYPSGFRHYVTRLIDEELTVIVLSNEMTVNSKKINRNLTSIVLQQPIWIWEEKL</sequence>
<evidence type="ECO:0000259" key="1">
    <source>
        <dbReference type="Pfam" id="PF00144"/>
    </source>
</evidence>
<reference evidence="2 3" key="1">
    <citation type="submission" date="2013-05" db="EMBL/GenBank/DDBJ databases">
        <authorList>
            <person name="Strain E.A."/>
            <person name="Brown E."/>
            <person name="Allard M.W."/>
            <person name="Luo Y.L."/>
        </authorList>
    </citation>
    <scope>NUCLEOTIDE SEQUENCE [LARGE SCALE GENOMIC DNA]</scope>
    <source>
        <strain evidence="2 3">TS-15</strain>
    </source>
</reference>
<comment type="caution">
    <text evidence="2">The sequence shown here is derived from an EMBL/GenBank/DDBJ whole genome shotgun (WGS) entry which is preliminary data.</text>
</comment>
<gene>
    <name evidence="2" type="ORF">PAALTS15_03457</name>
</gene>
<dbReference type="EMBL" id="ATMT01000012">
    <property type="protein sequence ID" value="EPY08599.1"/>
    <property type="molecule type" value="Genomic_DNA"/>
</dbReference>
<dbReference type="InterPro" id="IPR050491">
    <property type="entry name" value="AmpC-like"/>
</dbReference>
<protein>
    <submittedName>
        <fullName evidence="2">Beta-lactamase</fullName>
    </submittedName>
</protein>
<dbReference type="PANTHER" id="PTHR46825:SF9">
    <property type="entry name" value="BETA-LACTAMASE-RELATED DOMAIN-CONTAINING PROTEIN"/>
    <property type="match status" value="1"/>
</dbReference>
<dbReference type="Proteomes" id="UP000015344">
    <property type="component" value="Unassembled WGS sequence"/>
</dbReference>
<dbReference type="eggNOG" id="COG1680">
    <property type="taxonomic scope" value="Bacteria"/>
</dbReference>
<name>S9SVD3_PAEAL</name>